<accession>A0A139SQR3</accession>
<dbReference type="Proteomes" id="UP000071392">
    <property type="component" value="Unassembled WGS sequence"/>
</dbReference>
<dbReference type="NCBIfam" id="TIGR02595">
    <property type="entry name" value="PEP_CTERM"/>
    <property type="match status" value="1"/>
</dbReference>
<gene>
    <name evidence="2" type="ORF">AXK12_02720</name>
</gene>
<dbReference type="InterPro" id="IPR013424">
    <property type="entry name" value="Ice-binding_C"/>
</dbReference>
<feature type="transmembrane region" description="Helical" evidence="1">
    <location>
        <begin position="911"/>
        <end position="928"/>
    </location>
</feature>
<name>A0A139SQR3_9BACT</name>
<keyword evidence="1" id="KW-1133">Transmembrane helix</keyword>
<evidence type="ECO:0000313" key="3">
    <source>
        <dbReference type="Proteomes" id="UP000071392"/>
    </source>
</evidence>
<keyword evidence="1" id="KW-0812">Transmembrane</keyword>
<organism evidence="2 3">
    <name type="scientific">Cephaloticoccus capnophilus</name>
    <dbReference type="NCBI Taxonomy" id="1548208"/>
    <lineage>
        <taxon>Bacteria</taxon>
        <taxon>Pseudomonadati</taxon>
        <taxon>Verrucomicrobiota</taxon>
        <taxon>Opitutia</taxon>
        <taxon>Opitutales</taxon>
        <taxon>Opitutaceae</taxon>
        <taxon>Cephaloticoccus</taxon>
    </lineage>
</organism>
<dbReference type="RefSeq" id="WP_068711121.1">
    <property type="nucleotide sequence ID" value="NZ_LSZP01000019.1"/>
</dbReference>
<keyword evidence="3" id="KW-1185">Reference proteome</keyword>
<protein>
    <recommendedName>
        <fullName evidence="4">PEP-CTERM protein-sorting domain-containing protein</fullName>
    </recommendedName>
</protein>
<dbReference type="EMBL" id="LSZP01000019">
    <property type="protein sequence ID" value="KXU36883.1"/>
    <property type="molecule type" value="Genomic_DNA"/>
</dbReference>
<proteinExistence type="predicted"/>
<keyword evidence="1" id="KW-0472">Membrane</keyword>
<dbReference type="AlphaFoldDB" id="A0A139SQR3"/>
<evidence type="ECO:0000256" key="1">
    <source>
        <dbReference type="SAM" id="Phobius"/>
    </source>
</evidence>
<evidence type="ECO:0000313" key="2">
    <source>
        <dbReference type="EMBL" id="KXU36883.1"/>
    </source>
</evidence>
<sequence>MCKISYDCVAESRRSRSRGRRLTWLLILAFSGLCLAAAKLAHAQLSPPERAYEWLDPTGTGDPTDAAAWLSPGGADLLPTDGAHLNFGTKPALADGYYKWVWDDDIGDWVEGPWVPGDYYVGEIAGLGESRLPARYASIWFGFGAPDEPLNMYTAYTLTGSEITVGYGTDEIDRLIAARGFGTHVFDLDVLIHEVPGLDFRIHNDMPSIFGDEELIFAQTLTSRSGTLIVSGLGRTTINALHGSGELIKEGAGLLYIDATNYLGELTLRGGTLIGEIADDSTLTLAGGVYGFEDGFRTFERDLGDGAAKVRWLVGKSGGFTALDGTELHVTLDGGRTLTWGEADFVSLGSELLFGSAEASGALHWHNALDLGDPSNRSARTIRLNRSSLGDFSLHLSEELIAAAGQTLRFIGSGTVVVSAGNDAFLGDLEIAGVDLVLGDGGRFGDAAHLTVSEGGTLAISIGASEASPLSGNAAITLSSGTLRWDDPHAANATRTLGDIILGGGANRIERSSAANHLRANSLTRIDPRSTLLVELIGPNRSGSLMEFTDTTALESSAIGGIHPWFVVTTGSSAGSSRSDWGIFDSDGHLKRYVTYYAGSEGTWTAGNNVNVTATTTLSDNRTINSLRLGSGVLLLEGHTLTIGSGGILVSNNRPATIYDGGNGSSFGAVTTAGGRPLYIHTHSALTLTAKITGGIDLVKTGAHSLHLNSANSGHSGHTNELGSIYIHQGELHLDGRSRLSSTGTITVGDGGSYAALVLDDHGAGTPILSGQRDLRLRGGHDYAKAPALILIGAHHDLRLNHLSISGNSVLEFRLPVTGGLSKIYSEVFTIDPTGRLFVRGWVQELAKSGTDYTGDRFTHILVSKTSPGLDDYLHQIWFEDYGPAKKTEWAEDNRYWEIVPGDFVRPLPEPSTYGAILAAAGIGLVAWRKRRARAAADTRLANGR</sequence>
<comment type="caution">
    <text evidence="2">The sequence shown here is derived from an EMBL/GenBank/DDBJ whole genome shotgun (WGS) entry which is preliminary data.</text>
</comment>
<reference evidence="2 3" key="1">
    <citation type="submission" date="2016-02" db="EMBL/GenBank/DDBJ databases">
        <authorList>
            <person name="Wen L."/>
            <person name="He K."/>
            <person name="Yang H."/>
        </authorList>
    </citation>
    <scope>NUCLEOTIDE SEQUENCE [LARGE SCALE GENOMIC DNA]</scope>
    <source>
        <strain evidence="2 3">CV41</strain>
    </source>
</reference>
<evidence type="ECO:0008006" key="4">
    <source>
        <dbReference type="Google" id="ProtNLM"/>
    </source>
</evidence>